<proteinExistence type="predicted"/>
<reference evidence="2" key="1">
    <citation type="submission" date="2022-05" db="EMBL/GenBank/DDBJ databases">
        <title>Jatrophihabitans sp. SB3-54 whole genome sequence.</title>
        <authorList>
            <person name="Suh M.K."/>
            <person name="Eom M.K."/>
            <person name="Kim J.S."/>
            <person name="Kim H.S."/>
            <person name="Do H.E."/>
            <person name="Shin Y.K."/>
            <person name="Lee J.-S."/>
        </authorList>
    </citation>
    <scope>NUCLEOTIDE SEQUENCE</scope>
    <source>
        <strain evidence="2">SB3-54</strain>
    </source>
</reference>
<dbReference type="Proteomes" id="UP001164693">
    <property type="component" value="Chromosome"/>
</dbReference>
<evidence type="ECO:0000313" key="3">
    <source>
        <dbReference type="Proteomes" id="UP001164693"/>
    </source>
</evidence>
<keyword evidence="1" id="KW-0472">Membrane</keyword>
<feature type="transmembrane region" description="Helical" evidence="1">
    <location>
        <begin position="33"/>
        <end position="53"/>
    </location>
</feature>
<gene>
    <name evidence="2" type="ORF">M6B22_01075</name>
</gene>
<dbReference type="InterPro" id="IPR021443">
    <property type="entry name" value="DUF3093"/>
</dbReference>
<accession>A0ABY7K068</accession>
<organism evidence="2 3">
    <name type="scientific">Jatrophihabitans cynanchi</name>
    <dbReference type="NCBI Taxonomy" id="2944128"/>
    <lineage>
        <taxon>Bacteria</taxon>
        <taxon>Bacillati</taxon>
        <taxon>Actinomycetota</taxon>
        <taxon>Actinomycetes</taxon>
        <taxon>Jatrophihabitantales</taxon>
        <taxon>Jatrophihabitantaceae</taxon>
        <taxon>Jatrophihabitans</taxon>
    </lineage>
</organism>
<protein>
    <submittedName>
        <fullName evidence="2">DUF3093 domain-containing protein</fullName>
    </submittedName>
</protein>
<evidence type="ECO:0000313" key="2">
    <source>
        <dbReference type="EMBL" id="WAX57375.1"/>
    </source>
</evidence>
<dbReference type="EMBL" id="CP097463">
    <property type="protein sequence ID" value="WAX57375.1"/>
    <property type="molecule type" value="Genomic_DNA"/>
</dbReference>
<feature type="transmembrane region" description="Helical" evidence="1">
    <location>
        <begin position="60"/>
        <end position="78"/>
    </location>
</feature>
<keyword evidence="1" id="KW-0812">Transmembrane</keyword>
<keyword evidence="3" id="KW-1185">Reference proteome</keyword>
<evidence type="ECO:0000256" key="1">
    <source>
        <dbReference type="SAM" id="Phobius"/>
    </source>
</evidence>
<sequence length="167" mass="18415">MSASSETPPDAVPAGGSERRPQAGYLERLRTPWWWYAVALFVASLLAAEFHIAGYHLTDWIPFGTLLPLSVAIVWWMGHSSLQIAHGEVSIRGAHLPLEYVSGCVALDAATLRRVVGREGDPAAFVSIRPWIGPGVQLWLDDPEDPTPYWIVSTRHPQRVVDLIRAG</sequence>
<keyword evidence="1" id="KW-1133">Transmembrane helix</keyword>
<dbReference type="RefSeq" id="WP_269443913.1">
    <property type="nucleotide sequence ID" value="NZ_CP097463.1"/>
</dbReference>
<dbReference type="Pfam" id="PF11292">
    <property type="entry name" value="DUF3093"/>
    <property type="match status" value="1"/>
</dbReference>
<name>A0ABY7K068_9ACTN</name>